<dbReference type="Proteomes" id="UP000193087">
    <property type="component" value="Unassembled WGS sequence"/>
</dbReference>
<evidence type="ECO:0000313" key="7">
    <source>
        <dbReference type="EMBL" id="ORW61904.1"/>
    </source>
</evidence>
<dbReference type="PANTHER" id="PTHR30204">
    <property type="entry name" value="REDOX-CYCLING DRUG-SENSING TRANSCRIPTIONAL ACTIVATOR SOXR"/>
    <property type="match status" value="1"/>
</dbReference>
<dbReference type="AlphaFoldDB" id="A0A1X2BEA0"/>
<evidence type="ECO:0000256" key="2">
    <source>
        <dbReference type="ARBA" id="ARBA00023015"/>
    </source>
</evidence>
<evidence type="ECO:0000256" key="5">
    <source>
        <dbReference type="SAM" id="MobiDB-lite"/>
    </source>
</evidence>
<proteinExistence type="predicted"/>
<dbReference type="PROSITE" id="PS00552">
    <property type="entry name" value="HTH_MERR_1"/>
    <property type="match status" value="1"/>
</dbReference>
<dbReference type="InterPro" id="IPR000551">
    <property type="entry name" value="MerR-type_HTH_dom"/>
</dbReference>
<dbReference type="InterPro" id="IPR009061">
    <property type="entry name" value="DNA-bd_dom_put_sf"/>
</dbReference>
<name>A0A1X2BEA0_9MYCO</name>
<feature type="region of interest" description="Disordered" evidence="5">
    <location>
        <begin position="211"/>
        <end position="239"/>
    </location>
</feature>
<dbReference type="Pfam" id="PF13411">
    <property type="entry name" value="MerR_1"/>
    <property type="match status" value="1"/>
</dbReference>
<keyword evidence="3" id="KW-0238">DNA-binding</keyword>
<dbReference type="STRING" id="486698.AWC22_04575"/>
<dbReference type="SUPFAM" id="SSF46955">
    <property type="entry name" value="Putative DNA-binding domain"/>
    <property type="match status" value="1"/>
</dbReference>
<gene>
    <name evidence="7" type="ORF">AWC22_04575</name>
</gene>
<keyword evidence="2" id="KW-0805">Transcription regulation</keyword>
<comment type="caution">
    <text evidence="7">The sequence shown here is derived from an EMBL/GenBank/DDBJ whole genome shotgun (WGS) entry which is preliminary data.</text>
</comment>
<organism evidence="7 8">
    <name type="scientific">Mycobacterium riyadhense</name>
    <dbReference type="NCBI Taxonomy" id="486698"/>
    <lineage>
        <taxon>Bacteria</taxon>
        <taxon>Bacillati</taxon>
        <taxon>Actinomycetota</taxon>
        <taxon>Actinomycetes</taxon>
        <taxon>Mycobacteriales</taxon>
        <taxon>Mycobacteriaceae</taxon>
        <taxon>Mycobacterium</taxon>
    </lineage>
</organism>
<evidence type="ECO:0000256" key="4">
    <source>
        <dbReference type="ARBA" id="ARBA00023163"/>
    </source>
</evidence>
<dbReference type="InterPro" id="IPR047057">
    <property type="entry name" value="MerR_fam"/>
</dbReference>
<evidence type="ECO:0000259" key="6">
    <source>
        <dbReference type="PROSITE" id="PS50937"/>
    </source>
</evidence>
<dbReference type="PROSITE" id="PS50937">
    <property type="entry name" value="HTH_MERR_2"/>
    <property type="match status" value="1"/>
</dbReference>
<dbReference type="GO" id="GO:0003677">
    <property type="term" value="F:DNA binding"/>
    <property type="evidence" value="ECO:0007669"/>
    <property type="project" value="UniProtKB-KW"/>
</dbReference>
<accession>A0A1X2BEA0</accession>
<dbReference type="SMART" id="SM00422">
    <property type="entry name" value="HTH_MERR"/>
    <property type="match status" value="1"/>
</dbReference>
<dbReference type="PANTHER" id="PTHR30204:SF69">
    <property type="entry name" value="MERR-FAMILY TRANSCRIPTIONAL REGULATOR"/>
    <property type="match status" value="1"/>
</dbReference>
<dbReference type="EMBL" id="LQPQ01000229">
    <property type="protein sequence ID" value="ORW61904.1"/>
    <property type="molecule type" value="Genomic_DNA"/>
</dbReference>
<sequence>MSQAQSHVEDAPLVTVTSHPQFAFAQLKTSPSGSAIADPSLRCVVLGIPATLEPAPGGKVNNGCEEVSAMTHPGLTIGAAARAAGVTCKAVRVYEAKGLLPAATRTVNGYRRYDKRDVDLLTFVRRARALGLHLDDIRKILATRNDGIAPCATVRDLLDARIAELDNTVAELHALRETPVQTRDRAVRRAAQHHLWDHRGHRRLGVNPEAHRQAPELGTPHPSRIPRPASKSGRPARAS</sequence>
<feature type="domain" description="HTH merR-type" evidence="6">
    <location>
        <begin position="74"/>
        <end position="143"/>
    </location>
</feature>
<keyword evidence="8" id="KW-1185">Reference proteome</keyword>
<evidence type="ECO:0000256" key="1">
    <source>
        <dbReference type="ARBA" id="ARBA00022491"/>
    </source>
</evidence>
<protein>
    <recommendedName>
        <fullName evidence="6">HTH merR-type domain-containing protein</fullName>
    </recommendedName>
</protein>
<keyword evidence="4" id="KW-0804">Transcription</keyword>
<reference evidence="7 8" key="1">
    <citation type="submission" date="2016-01" db="EMBL/GenBank/DDBJ databases">
        <title>The new phylogeny of the genus Mycobacterium.</title>
        <authorList>
            <person name="Tarcisio F."/>
            <person name="Conor M."/>
            <person name="Antonella G."/>
            <person name="Elisabetta G."/>
            <person name="Giulia F.S."/>
            <person name="Sara T."/>
            <person name="Anna F."/>
            <person name="Clotilde B."/>
            <person name="Roberto B."/>
            <person name="Veronica D.S."/>
            <person name="Fabio R."/>
            <person name="Monica P."/>
            <person name="Olivier J."/>
            <person name="Enrico T."/>
            <person name="Nicola S."/>
        </authorList>
    </citation>
    <scope>NUCLEOTIDE SEQUENCE [LARGE SCALE GENOMIC DNA]</scope>
    <source>
        <strain evidence="7 8">DSM 45176</strain>
    </source>
</reference>
<keyword evidence="1" id="KW-0678">Repressor</keyword>
<evidence type="ECO:0000313" key="8">
    <source>
        <dbReference type="Proteomes" id="UP000193087"/>
    </source>
</evidence>
<evidence type="ECO:0000256" key="3">
    <source>
        <dbReference type="ARBA" id="ARBA00023125"/>
    </source>
</evidence>
<dbReference type="Gene3D" id="1.10.1660.10">
    <property type="match status" value="1"/>
</dbReference>
<dbReference type="GO" id="GO:0003700">
    <property type="term" value="F:DNA-binding transcription factor activity"/>
    <property type="evidence" value="ECO:0007669"/>
    <property type="project" value="InterPro"/>
</dbReference>
<dbReference type="PRINTS" id="PR00040">
    <property type="entry name" value="HTHMERR"/>
</dbReference>